<dbReference type="AlphaFoldDB" id="A0AAW0CEX2"/>
<accession>A0AAW0CEX2</accession>
<dbReference type="InterPro" id="IPR032675">
    <property type="entry name" value="LRR_dom_sf"/>
</dbReference>
<organism evidence="1 2">
    <name type="scientific">Favolaschia claudopus</name>
    <dbReference type="NCBI Taxonomy" id="2862362"/>
    <lineage>
        <taxon>Eukaryota</taxon>
        <taxon>Fungi</taxon>
        <taxon>Dikarya</taxon>
        <taxon>Basidiomycota</taxon>
        <taxon>Agaricomycotina</taxon>
        <taxon>Agaricomycetes</taxon>
        <taxon>Agaricomycetidae</taxon>
        <taxon>Agaricales</taxon>
        <taxon>Marasmiineae</taxon>
        <taxon>Mycenaceae</taxon>
        <taxon>Favolaschia</taxon>
    </lineage>
</organism>
<dbReference type="EMBL" id="JAWWNJ010000017">
    <property type="protein sequence ID" value="KAK7038172.1"/>
    <property type="molecule type" value="Genomic_DNA"/>
</dbReference>
<dbReference type="Gene3D" id="3.80.10.10">
    <property type="entry name" value="Ribonuclease Inhibitor"/>
    <property type="match status" value="1"/>
</dbReference>
<evidence type="ECO:0000313" key="2">
    <source>
        <dbReference type="Proteomes" id="UP001362999"/>
    </source>
</evidence>
<evidence type="ECO:0008006" key="3">
    <source>
        <dbReference type="Google" id="ProtNLM"/>
    </source>
</evidence>
<dbReference type="SUPFAM" id="SSF52047">
    <property type="entry name" value="RNI-like"/>
    <property type="match status" value="1"/>
</dbReference>
<protein>
    <recommendedName>
        <fullName evidence="3">F-box protein</fullName>
    </recommendedName>
</protein>
<proteinExistence type="predicted"/>
<comment type="caution">
    <text evidence="1">The sequence shown here is derived from an EMBL/GenBank/DDBJ whole genome shotgun (WGS) entry which is preliminary data.</text>
</comment>
<gene>
    <name evidence="1" type="ORF">R3P38DRAFT_2904819</name>
</gene>
<name>A0AAW0CEX2_9AGAR</name>
<reference evidence="1 2" key="1">
    <citation type="journal article" date="2024" name="J Genomics">
        <title>Draft genome sequencing and assembly of Favolaschia claudopus CIRM-BRFM 2984 isolated from oak limbs.</title>
        <authorList>
            <person name="Navarro D."/>
            <person name="Drula E."/>
            <person name="Chaduli D."/>
            <person name="Cazenave R."/>
            <person name="Ahrendt S."/>
            <person name="Wang J."/>
            <person name="Lipzen A."/>
            <person name="Daum C."/>
            <person name="Barry K."/>
            <person name="Grigoriev I.V."/>
            <person name="Favel A."/>
            <person name="Rosso M.N."/>
            <person name="Martin F."/>
        </authorList>
    </citation>
    <scope>NUCLEOTIDE SEQUENCE [LARGE SCALE GENOMIC DNA]</scope>
    <source>
        <strain evidence="1 2">CIRM-BRFM 2984</strain>
    </source>
</reference>
<sequence>MPFFDFDDVVENIVDELFLDKQHEDGTYYPERLPKNFLKLALVSHTFLNPVRRNLYRDVRIEGSERFLLLTGQLRFSPHLAKFVCKANLVSTCTQSTHIDGGGGWDDPTGSEPRTVSITALRWFLDACPQLTALNIFGGEFLHALALQTSDGAKRLTDITLIACNQCESSGPMSCMDAVEAGWLKNIVAFPRLKELELSEFQIGGPGMDAVRGIPSRSSSCTGLCVSNMNKPLSPSGLKVLLRSMPHLAELVLDGRHFLPPRELKECLKIVAGALTLLTITDYYSSEERADPWENDTVQELRQLKTLSLNGVPVTPPFLNMLPPRLEHLRLSGGSLVRVSAPIIVAWLRRDNFPLRRVLKKLEMVGEVRTNAAKGAPAASDQQLAEIARLCRALSIEWIHKKDQYTDFF</sequence>
<evidence type="ECO:0000313" key="1">
    <source>
        <dbReference type="EMBL" id="KAK7038172.1"/>
    </source>
</evidence>
<keyword evidence="2" id="KW-1185">Reference proteome</keyword>
<dbReference type="Proteomes" id="UP001362999">
    <property type="component" value="Unassembled WGS sequence"/>
</dbReference>